<evidence type="ECO:0000259" key="9">
    <source>
        <dbReference type="Pfam" id="PF13231"/>
    </source>
</evidence>
<evidence type="ECO:0000256" key="7">
    <source>
        <dbReference type="ARBA" id="ARBA00023136"/>
    </source>
</evidence>
<evidence type="ECO:0000256" key="4">
    <source>
        <dbReference type="ARBA" id="ARBA00022679"/>
    </source>
</evidence>
<sequence>METVGNKVSCNKRKLVLTFFVLAKLLLQFIIANPYYDLHRDEYLHLDQGKHLAWGYLSVPPVTSWISYIIGLFGEPELLVKFFPALFGALTIVVVWKTIEELKGNLFALTLGAACILFSALLRLNFLYQPNSPDVLCWVAFYYFSIRYINTGRQKWLLFCSVIFALGFLNKYNIVFLAMGLLPAVLITKQREIFTRRSFYIAVLLAFLMILPNLLWQYNNGFPVFYHLRQLADTQLANVSRGQFLKEQVIYFIGSLPVIATSLYALLFYRPFRKYILFFWSFLSTLTIFLVFKAKGYYAIGLYPVYIAFGAVFLEKALNSGIKRYFRLVLIAIPVVLSILIANFIMIEDPEAVFKNRDAYRELGMLRWEDGKEHELPQDYADMLGWKELATKVDAAYGSFPATSHTLVLCDNYGQAGAINYYSRNRNINAVSFNADYINWFGLDRPVDNVIRVKECNNSSGELAETSPFFDAAYKADSVTNRYAREYRTTIFVFTGPKIDINKRLKAEIEEEKWH</sequence>
<gene>
    <name evidence="10" type="ORF">HYN59_08970</name>
</gene>
<dbReference type="PANTHER" id="PTHR33908">
    <property type="entry name" value="MANNOSYLTRANSFERASE YKCB-RELATED"/>
    <property type="match status" value="1"/>
</dbReference>
<feature type="transmembrane region" description="Helical" evidence="8">
    <location>
        <begin position="249"/>
        <end position="268"/>
    </location>
</feature>
<evidence type="ECO:0000256" key="3">
    <source>
        <dbReference type="ARBA" id="ARBA00022676"/>
    </source>
</evidence>
<protein>
    <submittedName>
        <fullName evidence="10">Glycosyl transferase</fullName>
    </submittedName>
</protein>
<dbReference type="OrthoDB" id="9813729at2"/>
<feature type="transmembrane region" description="Helical" evidence="8">
    <location>
        <begin position="78"/>
        <end position="99"/>
    </location>
</feature>
<reference evidence="10 11" key="1">
    <citation type="submission" date="2018-04" db="EMBL/GenBank/DDBJ databases">
        <title>Genome sequencing of Flavobacterium sp. HYN0059.</title>
        <authorList>
            <person name="Yi H."/>
            <person name="Baek C."/>
        </authorList>
    </citation>
    <scope>NUCLEOTIDE SEQUENCE [LARGE SCALE GENOMIC DNA]</scope>
    <source>
        <strain evidence="10 11">HYN0059</strain>
    </source>
</reference>
<feature type="transmembrane region" description="Helical" evidence="8">
    <location>
        <begin position="275"/>
        <end position="292"/>
    </location>
</feature>
<dbReference type="AlphaFoldDB" id="A0A2S1QYB6"/>
<dbReference type="PANTHER" id="PTHR33908:SF11">
    <property type="entry name" value="MEMBRANE PROTEIN"/>
    <property type="match status" value="1"/>
</dbReference>
<feature type="transmembrane region" description="Helical" evidence="8">
    <location>
        <begin position="105"/>
        <end position="128"/>
    </location>
</feature>
<feature type="transmembrane region" description="Helical" evidence="8">
    <location>
        <begin position="199"/>
        <end position="218"/>
    </location>
</feature>
<evidence type="ECO:0000256" key="1">
    <source>
        <dbReference type="ARBA" id="ARBA00004651"/>
    </source>
</evidence>
<dbReference type="EMBL" id="CP029186">
    <property type="protein sequence ID" value="AWH85241.1"/>
    <property type="molecule type" value="Genomic_DNA"/>
</dbReference>
<accession>A0A2S1QYB6</accession>
<dbReference type="Pfam" id="PF13231">
    <property type="entry name" value="PMT_2"/>
    <property type="match status" value="1"/>
</dbReference>
<feature type="transmembrane region" description="Helical" evidence="8">
    <location>
        <begin position="15"/>
        <end position="32"/>
    </location>
</feature>
<evidence type="ECO:0000313" key="10">
    <source>
        <dbReference type="EMBL" id="AWH85241.1"/>
    </source>
</evidence>
<feature type="transmembrane region" description="Helical" evidence="8">
    <location>
        <begin position="326"/>
        <end position="347"/>
    </location>
</feature>
<evidence type="ECO:0000313" key="11">
    <source>
        <dbReference type="Proteomes" id="UP000244929"/>
    </source>
</evidence>
<feature type="transmembrane region" description="Helical" evidence="8">
    <location>
        <begin position="135"/>
        <end position="150"/>
    </location>
</feature>
<dbReference type="GO" id="GO:0016763">
    <property type="term" value="F:pentosyltransferase activity"/>
    <property type="evidence" value="ECO:0007669"/>
    <property type="project" value="TreeGrafter"/>
</dbReference>
<evidence type="ECO:0000256" key="2">
    <source>
        <dbReference type="ARBA" id="ARBA00022475"/>
    </source>
</evidence>
<keyword evidence="7 8" id="KW-0472">Membrane</keyword>
<keyword evidence="4 10" id="KW-0808">Transferase</keyword>
<dbReference type="KEGG" id="falb:HYN59_08970"/>
<evidence type="ECO:0000256" key="8">
    <source>
        <dbReference type="SAM" id="Phobius"/>
    </source>
</evidence>
<keyword evidence="2" id="KW-1003">Cell membrane</keyword>
<dbReference type="RefSeq" id="WP_108777945.1">
    <property type="nucleotide sequence ID" value="NZ_CP029186.1"/>
</dbReference>
<feature type="transmembrane region" description="Helical" evidence="8">
    <location>
        <begin position="298"/>
        <end position="314"/>
    </location>
</feature>
<dbReference type="GO" id="GO:0009103">
    <property type="term" value="P:lipopolysaccharide biosynthetic process"/>
    <property type="evidence" value="ECO:0007669"/>
    <property type="project" value="UniProtKB-ARBA"/>
</dbReference>
<dbReference type="GO" id="GO:0005886">
    <property type="term" value="C:plasma membrane"/>
    <property type="evidence" value="ECO:0007669"/>
    <property type="project" value="UniProtKB-SubCell"/>
</dbReference>
<keyword evidence="3" id="KW-0328">Glycosyltransferase</keyword>
<dbReference type="Proteomes" id="UP000244929">
    <property type="component" value="Chromosome"/>
</dbReference>
<feature type="domain" description="Glycosyltransferase RgtA/B/C/D-like" evidence="9">
    <location>
        <begin position="59"/>
        <end position="216"/>
    </location>
</feature>
<dbReference type="InterPro" id="IPR038731">
    <property type="entry name" value="RgtA/B/C-like"/>
</dbReference>
<evidence type="ECO:0000256" key="6">
    <source>
        <dbReference type="ARBA" id="ARBA00022989"/>
    </source>
</evidence>
<comment type="subcellular location">
    <subcellularLocation>
        <location evidence="1">Cell membrane</location>
        <topology evidence="1">Multi-pass membrane protein</topology>
    </subcellularLocation>
</comment>
<keyword evidence="5 8" id="KW-0812">Transmembrane</keyword>
<organism evidence="10 11">
    <name type="scientific">Flavobacterium album</name>
    <dbReference type="NCBI Taxonomy" id="2175091"/>
    <lineage>
        <taxon>Bacteria</taxon>
        <taxon>Pseudomonadati</taxon>
        <taxon>Bacteroidota</taxon>
        <taxon>Flavobacteriia</taxon>
        <taxon>Flavobacteriales</taxon>
        <taxon>Flavobacteriaceae</taxon>
        <taxon>Flavobacterium</taxon>
    </lineage>
</organism>
<keyword evidence="11" id="KW-1185">Reference proteome</keyword>
<evidence type="ECO:0000256" key="5">
    <source>
        <dbReference type="ARBA" id="ARBA00022692"/>
    </source>
</evidence>
<feature type="transmembrane region" description="Helical" evidence="8">
    <location>
        <begin position="156"/>
        <end position="187"/>
    </location>
</feature>
<proteinExistence type="predicted"/>
<feature type="transmembrane region" description="Helical" evidence="8">
    <location>
        <begin position="52"/>
        <end position="71"/>
    </location>
</feature>
<keyword evidence="6 8" id="KW-1133">Transmembrane helix</keyword>
<dbReference type="InterPro" id="IPR050297">
    <property type="entry name" value="LipidA_mod_glycosyltrf_83"/>
</dbReference>
<name>A0A2S1QYB6_9FLAO</name>